<evidence type="ECO:0000256" key="1">
    <source>
        <dbReference type="SAM" id="MobiDB-lite"/>
    </source>
</evidence>
<dbReference type="InParanoid" id="A0A482XDJ2"/>
<organism evidence="2 3">
    <name type="scientific">Laodelphax striatellus</name>
    <name type="common">Small brown planthopper</name>
    <name type="synonym">Delphax striatella</name>
    <dbReference type="NCBI Taxonomy" id="195883"/>
    <lineage>
        <taxon>Eukaryota</taxon>
        <taxon>Metazoa</taxon>
        <taxon>Ecdysozoa</taxon>
        <taxon>Arthropoda</taxon>
        <taxon>Hexapoda</taxon>
        <taxon>Insecta</taxon>
        <taxon>Pterygota</taxon>
        <taxon>Neoptera</taxon>
        <taxon>Paraneoptera</taxon>
        <taxon>Hemiptera</taxon>
        <taxon>Auchenorrhyncha</taxon>
        <taxon>Fulgoroidea</taxon>
        <taxon>Delphacidae</taxon>
        <taxon>Criomorphinae</taxon>
        <taxon>Laodelphax</taxon>
    </lineage>
</organism>
<sequence>MYKVIVIHFFVINSKYLRAAAAARALRFKRRKNARRRWAVRGAAVARLSSGGCWKRGLSALATTAQCASDGHASTLRFCRRSRYRRRRISPQQTVAAVSQLKSTVVVGRRRRRPTASSNADKVVGGRWGNFEATLPRTSVKVGGRGGRRRRPVEDFVALADSLDNYFCEFYFENGGRLEDRYASTMQKLRDAWVECHSGGSAVVGEEEEAEAKKEESLSPSTSKRLAKPKHSASTSSSDSEPHCCVYPRCGSFDIRRLQLAVG</sequence>
<dbReference type="Proteomes" id="UP000291343">
    <property type="component" value="Unassembled WGS sequence"/>
</dbReference>
<reference evidence="2 3" key="1">
    <citation type="journal article" date="2017" name="Gigascience">
        <title>Genome sequence of the small brown planthopper, Laodelphax striatellus.</title>
        <authorList>
            <person name="Zhu J."/>
            <person name="Jiang F."/>
            <person name="Wang X."/>
            <person name="Yang P."/>
            <person name="Bao Y."/>
            <person name="Zhao W."/>
            <person name="Wang W."/>
            <person name="Lu H."/>
            <person name="Wang Q."/>
            <person name="Cui N."/>
            <person name="Li J."/>
            <person name="Chen X."/>
            <person name="Luo L."/>
            <person name="Yu J."/>
            <person name="Kang L."/>
            <person name="Cui F."/>
        </authorList>
    </citation>
    <scope>NUCLEOTIDE SEQUENCE [LARGE SCALE GENOMIC DNA]</scope>
    <source>
        <strain evidence="2">Lst14</strain>
    </source>
</reference>
<accession>A0A482XDJ2</accession>
<dbReference type="AlphaFoldDB" id="A0A482XDJ2"/>
<feature type="region of interest" description="Disordered" evidence="1">
    <location>
        <begin position="204"/>
        <end position="244"/>
    </location>
</feature>
<evidence type="ECO:0000313" key="3">
    <source>
        <dbReference type="Proteomes" id="UP000291343"/>
    </source>
</evidence>
<proteinExistence type="predicted"/>
<name>A0A482XDJ2_LAOST</name>
<evidence type="ECO:0000313" key="2">
    <source>
        <dbReference type="EMBL" id="RZF43509.1"/>
    </source>
</evidence>
<gene>
    <name evidence="2" type="ORF">LSTR_LSTR014454</name>
</gene>
<keyword evidence="3" id="KW-1185">Reference proteome</keyword>
<protein>
    <submittedName>
        <fullName evidence="2">Uncharacterized protein</fullName>
    </submittedName>
</protein>
<dbReference type="EMBL" id="QKKF02012681">
    <property type="protein sequence ID" value="RZF43509.1"/>
    <property type="molecule type" value="Genomic_DNA"/>
</dbReference>
<comment type="caution">
    <text evidence="2">The sequence shown here is derived from an EMBL/GenBank/DDBJ whole genome shotgun (WGS) entry which is preliminary data.</text>
</comment>